<dbReference type="KEGG" id="oho:Oweho_3291"/>
<evidence type="ECO:0000313" key="2">
    <source>
        <dbReference type="EMBL" id="AEV34242.1"/>
    </source>
</evidence>
<name>G8R4E2_OWEHD</name>
<protein>
    <submittedName>
        <fullName evidence="2">Uncharacterized protein</fullName>
    </submittedName>
</protein>
<dbReference type="AlphaFoldDB" id="G8R4E2"/>
<sequence>MKRYSTLLLLACWLVLLYVVSTITFATLESVKSDSPKSLTSQNSQILHKPGGNF</sequence>
<feature type="compositionally biased region" description="Polar residues" evidence="1">
    <location>
        <begin position="36"/>
        <end position="46"/>
    </location>
</feature>
<dbReference type="HOGENOM" id="CLU_3046070_0_0_10"/>
<dbReference type="Proteomes" id="UP000005631">
    <property type="component" value="Chromosome"/>
</dbReference>
<dbReference type="EMBL" id="CP003156">
    <property type="protein sequence ID" value="AEV34242.1"/>
    <property type="molecule type" value="Genomic_DNA"/>
</dbReference>
<evidence type="ECO:0000313" key="3">
    <source>
        <dbReference type="Proteomes" id="UP000005631"/>
    </source>
</evidence>
<gene>
    <name evidence="2" type="ordered locus">Oweho_3291</name>
</gene>
<accession>G8R4E2</accession>
<proteinExistence type="predicted"/>
<organism evidence="2 3">
    <name type="scientific">Owenweeksia hongkongensis (strain DSM 17368 / CIP 108786 / JCM 12287 / NRRL B-23963 / UST20020801)</name>
    <dbReference type="NCBI Taxonomy" id="926562"/>
    <lineage>
        <taxon>Bacteria</taxon>
        <taxon>Pseudomonadati</taxon>
        <taxon>Bacteroidota</taxon>
        <taxon>Flavobacteriia</taxon>
        <taxon>Flavobacteriales</taxon>
        <taxon>Owenweeksiaceae</taxon>
        <taxon>Owenweeksia</taxon>
    </lineage>
</organism>
<reference evidence="2 3" key="1">
    <citation type="journal article" date="2012" name="Stand. Genomic Sci.">
        <title>Genome sequence of the orange-pigmented seawater bacterium Owenweeksia hongkongensis type strain (UST20020801(T)).</title>
        <authorList>
            <person name="Riedel T."/>
            <person name="Held B."/>
            <person name="Nolan M."/>
            <person name="Lucas S."/>
            <person name="Lapidus A."/>
            <person name="Tice H."/>
            <person name="Del Rio T.G."/>
            <person name="Cheng J.F."/>
            <person name="Han C."/>
            <person name="Tapia R."/>
            <person name="Goodwin L.A."/>
            <person name="Pitluck S."/>
            <person name="Liolios K."/>
            <person name="Mavromatis K."/>
            <person name="Pagani I."/>
            <person name="Ivanova N."/>
            <person name="Mikhailova N."/>
            <person name="Pati A."/>
            <person name="Chen A."/>
            <person name="Palaniappan K."/>
            <person name="Rohde M."/>
            <person name="Tindall B.J."/>
            <person name="Detter J.C."/>
            <person name="Goker M."/>
            <person name="Woyke T."/>
            <person name="Bristow J."/>
            <person name="Eisen J.A."/>
            <person name="Markowitz V."/>
            <person name="Hugenholtz P."/>
            <person name="Klenk H.P."/>
            <person name="Kyrpides N.C."/>
        </authorList>
    </citation>
    <scope>NUCLEOTIDE SEQUENCE</scope>
    <source>
        <strain evidence="3">DSM 17368 / JCM 12287 / NRRL B-23963</strain>
    </source>
</reference>
<evidence type="ECO:0000256" key="1">
    <source>
        <dbReference type="SAM" id="MobiDB-lite"/>
    </source>
</evidence>
<keyword evidence="3" id="KW-1185">Reference proteome</keyword>
<feature type="region of interest" description="Disordered" evidence="1">
    <location>
        <begin position="32"/>
        <end position="54"/>
    </location>
</feature>